<keyword evidence="10" id="KW-0472">Membrane</keyword>
<organism evidence="13 14">
    <name type="scientific">Streptosporangium canum</name>
    <dbReference type="NCBI Taxonomy" id="324952"/>
    <lineage>
        <taxon>Bacteria</taxon>
        <taxon>Bacillati</taxon>
        <taxon>Actinomycetota</taxon>
        <taxon>Actinomycetes</taxon>
        <taxon>Streptosporangiales</taxon>
        <taxon>Streptosporangiaceae</taxon>
        <taxon>Streptosporangium</taxon>
    </lineage>
</organism>
<dbReference type="InterPro" id="IPR003594">
    <property type="entry name" value="HATPase_dom"/>
</dbReference>
<evidence type="ECO:0000256" key="4">
    <source>
        <dbReference type="ARBA" id="ARBA00022679"/>
    </source>
</evidence>
<keyword evidence="14" id="KW-1185">Reference proteome</keyword>
<feature type="transmembrane region" description="Helical" evidence="10">
    <location>
        <begin position="131"/>
        <end position="149"/>
    </location>
</feature>
<evidence type="ECO:0000313" key="14">
    <source>
        <dbReference type="Proteomes" id="UP000199111"/>
    </source>
</evidence>
<dbReference type="CDD" id="cd16917">
    <property type="entry name" value="HATPase_UhpB-NarQ-NarX-like"/>
    <property type="match status" value="1"/>
</dbReference>
<dbReference type="GO" id="GO:0005524">
    <property type="term" value="F:ATP binding"/>
    <property type="evidence" value="ECO:0007669"/>
    <property type="project" value="UniProtKB-KW"/>
</dbReference>
<dbReference type="GO" id="GO:0046983">
    <property type="term" value="F:protein dimerization activity"/>
    <property type="evidence" value="ECO:0007669"/>
    <property type="project" value="InterPro"/>
</dbReference>
<dbReference type="AlphaFoldDB" id="A0A1I3W3J1"/>
<dbReference type="Proteomes" id="UP000199111">
    <property type="component" value="Unassembled WGS sequence"/>
</dbReference>
<feature type="transmembrane region" description="Helical" evidence="10">
    <location>
        <begin position="60"/>
        <end position="78"/>
    </location>
</feature>
<comment type="catalytic activity">
    <reaction evidence="1">
        <text>ATP + protein L-histidine = ADP + protein N-phospho-L-histidine.</text>
        <dbReference type="EC" id="2.7.13.3"/>
    </reaction>
</comment>
<reference evidence="14" key="1">
    <citation type="submission" date="2016-10" db="EMBL/GenBank/DDBJ databases">
        <authorList>
            <person name="Varghese N."/>
            <person name="Submissions S."/>
        </authorList>
    </citation>
    <scope>NUCLEOTIDE SEQUENCE [LARGE SCALE GENOMIC DNA]</scope>
    <source>
        <strain evidence="14">CGMCC 4.2126</strain>
    </source>
</reference>
<dbReference type="InterPro" id="IPR036890">
    <property type="entry name" value="HATPase_C_sf"/>
</dbReference>
<keyword evidence="3" id="KW-0597">Phosphoprotein</keyword>
<evidence type="ECO:0000256" key="10">
    <source>
        <dbReference type="SAM" id="Phobius"/>
    </source>
</evidence>
<keyword evidence="10" id="KW-0812">Transmembrane</keyword>
<evidence type="ECO:0000259" key="12">
    <source>
        <dbReference type="Pfam" id="PF07730"/>
    </source>
</evidence>
<dbReference type="PANTHER" id="PTHR24421:SF10">
    <property type="entry name" value="NITRATE_NITRITE SENSOR PROTEIN NARQ"/>
    <property type="match status" value="1"/>
</dbReference>
<keyword evidence="8" id="KW-0902">Two-component regulatory system</keyword>
<dbReference type="GO" id="GO:0016020">
    <property type="term" value="C:membrane"/>
    <property type="evidence" value="ECO:0007669"/>
    <property type="project" value="InterPro"/>
</dbReference>
<dbReference type="PANTHER" id="PTHR24421">
    <property type="entry name" value="NITRATE/NITRITE SENSOR PROTEIN NARX-RELATED"/>
    <property type="match status" value="1"/>
</dbReference>
<evidence type="ECO:0000256" key="2">
    <source>
        <dbReference type="ARBA" id="ARBA00012438"/>
    </source>
</evidence>
<accession>A0A1I3W3J1</accession>
<dbReference type="EC" id="2.7.13.3" evidence="2"/>
<evidence type="ECO:0000256" key="9">
    <source>
        <dbReference type="SAM" id="Coils"/>
    </source>
</evidence>
<dbReference type="InterPro" id="IPR011712">
    <property type="entry name" value="Sig_transdc_His_kin_sub3_dim/P"/>
</dbReference>
<evidence type="ECO:0000256" key="8">
    <source>
        <dbReference type="ARBA" id="ARBA00023012"/>
    </source>
</evidence>
<evidence type="ECO:0000313" key="13">
    <source>
        <dbReference type="EMBL" id="SFK01001.1"/>
    </source>
</evidence>
<dbReference type="Pfam" id="PF07730">
    <property type="entry name" value="HisKA_3"/>
    <property type="match status" value="1"/>
</dbReference>
<name>A0A1I3W3J1_9ACTN</name>
<evidence type="ECO:0000256" key="7">
    <source>
        <dbReference type="ARBA" id="ARBA00022840"/>
    </source>
</evidence>
<dbReference type="Gene3D" id="1.20.5.1930">
    <property type="match status" value="1"/>
</dbReference>
<keyword evidence="9" id="KW-0175">Coiled coil</keyword>
<dbReference type="Gene3D" id="3.30.565.10">
    <property type="entry name" value="Histidine kinase-like ATPase, C-terminal domain"/>
    <property type="match status" value="1"/>
</dbReference>
<keyword evidence="10" id="KW-1133">Transmembrane helix</keyword>
<dbReference type="SUPFAM" id="SSF55874">
    <property type="entry name" value="ATPase domain of HSP90 chaperone/DNA topoisomerase II/histidine kinase"/>
    <property type="match status" value="1"/>
</dbReference>
<dbReference type="InterPro" id="IPR050482">
    <property type="entry name" value="Sensor_HK_TwoCompSys"/>
</dbReference>
<proteinExistence type="predicted"/>
<feature type="transmembrane region" description="Helical" evidence="10">
    <location>
        <begin position="12"/>
        <end position="33"/>
    </location>
</feature>
<evidence type="ECO:0000256" key="6">
    <source>
        <dbReference type="ARBA" id="ARBA00022777"/>
    </source>
</evidence>
<evidence type="ECO:0000259" key="11">
    <source>
        <dbReference type="Pfam" id="PF02518"/>
    </source>
</evidence>
<keyword evidence="5" id="KW-0547">Nucleotide-binding</keyword>
<feature type="domain" description="Histidine kinase/HSP90-like ATPase" evidence="11">
    <location>
        <begin position="292"/>
        <end position="377"/>
    </location>
</feature>
<feature type="transmembrane region" description="Helical" evidence="10">
    <location>
        <begin position="85"/>
        <end position="111"/>
    </location>
</feature>
<keyword evidence="6 13" id="KW-0418">Kinase</keyword>
<feature type="domain" description="Signal transduction histidine kinase subgroup 3 dimerisation and phosphoacceptor" evidence="12">
    <location>
        <begin position="182"/>
        <end position="248"/>
    </location>
</feature>
<keyword evidence="4" id="KW-0808">Transferase</keyword>
<evidence type="ECO:0000256" key="1">
    <source>
        <dbReference type="ARBA" id="ARBA00000085"/>
    </source>
</evidence>
<keyword evidence="7" id="KW-0067">ATP-binding</keyword>
<evidence type="ECO:0000256" key="5">
    <source>
        <dbReference type="ARBA" id="ARBA00022741"/>
    </source>
</evidence>
<dbReference type="EMBL" id="FOQY01000015">
    <property type="protein sequence ID" value="SFK01001.1"/>
    <property type="molecule type" value="Genomic_DNA"/>
</dbReference>
<evidence type="ECO:0000256" key="3">
    <source>
        <dbReference type="ARBA" id="ARBA00022553"/>
    </source>
</evidence>
<dbReference type="GO" id="GO:0000155">
    <property type="term" value="F:phosphorelay sensor kinase activity"/>
    <property type="evidence" value="ECO:0007669"/>
    <property type="project" value="InterPro"/>
</dbReference>
<sequence length="380" mass="40741">MPGVELRRVPVETAITVLVILTVLAGTVTMAALRPEVTPNVWDYTMPPVACAAAVFRRRFPISALLLAGAAAGFYYPLAHLDGWILLAVLLTLFTAADLGHLAAAATITVAGLLAVTLGEVNSPIRHLDDSQFLLLGGWVFATLAMGGMSRNRRAYLAEAGRRLAEAERTREEEARRRAAEERLRIARELHDTLGHNISMINVQAGAALHRIKDRPGQAETALATIKEASKEALRELRATLGMLRQVDEDSPTGPAPSLARIRELADRSGLAVRIEILGEPRALPAEVDHAAVRIVQEALTNVTRHSGAGAAEVVIQYGDADLSLRIDDHGPGAWPRSETGFGIIGMRERATALGGSLEAGDRRTGGFRVSARLPLRGIS</sequence>
<feature type="coiled-coil region" evidence="9">
    <location>
        <begin position="157"/>
        <end position="190"/>
    </location>
</feature>
<dbReference type="Pfam" id="PF02518">
    <property type="entry name" value="HATPase_c"/>
    <property type="match status" value="1"/>
</dbReference>
<gene>
    <name evidence="13" type="ORF">SAMN05216275_115114</name>
</gene>
<protein>
    <recommendedName>
        <fullName evidence="2">histidine kinase</fullName>
        <ecNumber evidence="2">2.7.13.3</ecNumber>
    </recommendedName>
</protein>